<organism evidence="2 3">
    <name type="scientific">Aureobasidium subglaciale (strain EXF-2481)</name>
    <name type="common">Aureobasidium pullulans var. subglaciale</name>
    <dbReference type="NCBI Taxonomy" id="1043005"/>
    <lineage>
        <taxon>Eukaryota</taxon>
        <taxon>Fungi</taxon>
        <taxon>Dikarya</taxon>
        <taxon>Ascomycota</taxon>
        <taxon>Pezizomycotina</taxon>
        <taxon>Dothideomycetes</taxon>
        <taxon>Dothideomycetidae</taxon>
        <taxon>Dothideales</taxon>
        <taxon>Saccotheciaceae</taxon>
        <taxon>Aureobasidium</taxon>
    </lineage>
</organism>
<dbReference type="OrthoDB" id="529205at2759"/>
<evidence type="ECO:0000256" key="1">
    <source>
        <dbReference type="SAM" id="MobiDB-lite"/>
    </source>
</evidence>
<accession>A0A074Z5I1</accession>
<proteinExistence type="predicted"/>
<dbReference type="InParanoid" id="A0A074Z5I1"/>
<evidence type="ECO:0000313" key="3">
    <source>
        <dbReference type="Proteomes" id="UP000030641"/>
    </source>
</evidence>
<gene>
    <name evidence="2" type="ORF">AUEXF2481DRAFT_295496</name>
</gene>
<dbReference type="Proteomes" id="UP000030641">
    <property type="component" value="Unassembled WGS sequence"/>
</dbReference>
<feature type="region of interest" description="Disordered" evidence="1">
    <location>
        <begin position="38"/>
        <end position="114"/>
    </location>
</feature>
<dbReference type="OMA" id="DHDAHMK"/>
<keyword evidence="3" id="KW-1185">Reference proteome</keyword>
<dbReference type="AlphaFoldDB" id="A0A074Z5I1"/>
<reference evidence="2 3" key="1">
    <citation type="journal article" date="2014" name="BMC Genomics">
        <title>Genome sequencing of four Aureobasidium pullulans varieties: biotechnological potential, stress tolerance, and description of new species.</title>
        <authorList>
            <person name="Gostin Ar C."/>
            <person name="Ohm R.A."/>
            <person name="Kogej T."/>
            <person name="Sonjak S."/>
            <person name="Turk M."/>
            <person name="Zajc J."/>
            <person name="Zalar P."/>
            <person name="Grube M."/>
            <person name="Sun H."/>
            <person name="Han J."/>
            <person name="Sharma A."/>
            <person name="Chiniquy J."/>
            <person name="Ngan C.Y."/>
            <person name="Lipzen A."/>
            <person name="Barry K."/>
            <person name="Grigoriev I.V."/>
            <person name="Gunde-Cimerman N."/>
        </authorList>
    </citation>
    <scope>NUCLEOTIDE SEQUENCE [LARGE SCALE GENOMIC DNA]</scope>
    <source>
        <strain evidence="2 3">EXF-2481</strain>
    </source>
</reference>
<evidence type="ECO:0008006" key="4">
    <source>
        <dbReference type="Google" id="ProtNLM"/>
    </source>
</evidence>
<sequence length="114" mass="13089">MYSRTLHLFRATRIQRLQSPTTSTPTLRTFVSSPYLRIKEDANRSPEELERTKQEQLKAQKEGKAEWNEKLASAGEAGIAADKEDVKDHDRHMEELQKETAGKAEKEHPEGKKN</sequence>
<dbReference type="RefSeq" id="XP_013342722.1">
    <property type="nucleotide sequence ID" value="XM_013487268.1"/>
</dbReference>
<feature type="compositionally biased region" description="Basic and acidic residues" evidence="1">
    <location>
        <begin position="81"/>
        <end position="114"/>
    </location>
</feature>
<feature type="compositionally biased region" description="Basic and acidic residues" evidence="1">
    <location>
        <begin position="38"/>
        <end position="69"/>
    </location>
</feature>
<dbReference type="EMBL" id="KL584763">
    <property type="protein sequence ID" value="KEQ94186.1"/>
    <property type="molecule type" value="Genomic_DNA"/>
</dbReference>
<dbReference type="GeneID" id="25363994"/>
<dbReference type="HOGENOM" id="CLU_121514_3_0_1"/>
<protein>
    <recommendedName>
        <fullName evidence="4">Mitochondrial carrier protein pet8 protein</fullName>
    </recommendedName>
</protein>
<name>A0A074Z5I1_AURSE</name>
<evidence type="ECO:0000313" key="2">
    <source>
        <dbReference type="EMBL" id="KEQ94186.1"/>
    </source>
</evidence>